<evidence type="ECO:0000313" key="2">
    <source>
        <dbReference type="EMBL" id="KAH0223188.1"/>
    </source>
</evidence>
<proteinExistence type="predicted"/>
<evidence type="ECO:0000256" key="1">
    <source>
        <dbReference type="SAM" id="MobiDB-lite"/>
    </source>
</evidence>
<dbReference type="EMBL" id="JAHFYH010000026">
    <property type="protein sequence ID" value="KAH0223188.1"/>
    <property type="molecule type" value="Genomic_DNA"/>
</dbReference>
<feature type="compositionally biased region" description="Polar residues" evidence="1">
    <location>
        <begin position="198"/>
        <end position="240"/>
    </location>
</feature>
<reference evidence="2" key="1">
    <citation type="journal article" date="2021" name="J Fungi (Basel)">
        <title>Virulence traits and population genomics of the black yeast Aureobasidium melanogenum.</title>
        <authorList>
            <person name="Cernosa A."/>
            <person name="Sun X."/>
            <person name="Gostincar C."/>
            <person name="Fang C."/>
            <person name="Gunde-Cimerman N."/>
            <person name="Song Z."/>
        </authorList>
    </citation>
    <scope>NUCLEOTIDE SEQUENCE</scope>
    <source>
        <strain evidence="2">EXF-8016</strain>
    </source>
</reference>
<feature type="region of interest" description="Disordered" evidence="1">
    <location>
        <begin position="198"/>
        <end position="367"/>
    </location>
</feature>
<gene>
    <name evidence="2" type="ORF">KCV03_g4447</name>
</gene>
<organism evidence="2 3">
    <name type="scientific">Aureobasidium melanogenum</name>
    <name type="common">Aureobasidium pullulans var. melanogenum</name>
    <dbReference type="NCBI Taxonomy" id="46634"/>
    <lineage>
        <taxon>Eukaryota</taxon>
        <taxon>Fungi</taxon>
        <taxon>Dikarya</taxon>
        <taxon>Ascomycota</taxon>
        <taxon>Pezizomycotina</taxon>
        <taxon>Dothideomycetes</taxon>
        <taxon>Dothideomycetidae</taxon>
        <taxon>Dothideales</taxon>
        <taxon>Saccotheciaceae</taxon>
        <taxon>Aureobasidium</taxon>
    </lineage>
</organism>
<protein>
    <submittedName>
        <fullName evidence="2">Uncharacterized protein</fullName>
    </submittedName>
</protein>
<dbReference type="OrthoDB" id="3868700at2759"/>
<name>A0A9P8GH72_AURME</name>
<feature type="compositionally biased region" description="Polar residues" evidence="1">
    <location>
        <begin position="294"/>
        <end position="331"/>
    </location>
</feature>
<dbReference type="Proteomes" id="UP000767238">
    <property type="component" value="Unassembled WGS sequence"/>
</dbReference>
<feature type="non-terminal residue" evidence="2">
    <location>
        <position position="1"/>
    </location>
</feature>
<dbReference type="AlphaFoldDB" id="A0A9P8GH72"/>
<evidence type="ECO:0000313" key="3">
    <source>
        <dbReference type="Proteomes" id="UP000767238"/>
    </source>
</evidence>
<accession>A0A9P8GH72</accession>
<comment type="caution">
    <text evidence="2">The sequence shown here is derived from an EMBL/GenBank/DDBJ whole genome shotgun (WGS) entry which is preliminary data.</text>
</comment>
<sequence>MKRHAHYMPMEMDSDSEFMSFAHNSRNGFALTRGVTGTQPGNPTNQHSTNESRYTSVYELARPMWPANDAVTPAISEKKIRELERGNDDEKLMAAFARHVINPNRNRRPGTRWVSHRSLRKAFAEHFDQTGFLAESSWKDKTAGDFGLPDLFFRTVDDGKAWLGPNESVDDLIEDLGQAPALQALTAEEYQQLRNRSTLNKHSASITTDQPQRFGNSSQSGQGLQDEGNLNTTGNGSDISRPSKRLRSMSSAKSQFGDETRTPPVLGPGWVRVTPDRKSPPGTKPRVSPETKHSTTSHGLGLSTPDTKSLENNNTHVASQQHSGQRTSAKPRTNEHTPKLSQQQQVDITDKQGESKLPQSSSPPAANDMKAVKTILVPKICDILKDFLTSPEDESFLPLLRQLVRATVANTPQAIEEKHLDLLTHVVTHCTSGSPTDQVKTASLVRPILKILSRHRHNLAGQTHSQIQRDINAAARAKDLDWLRALHAELLLFEAQHEGEQEGQ</sequence>
<reference evidence="2" key="2">
    <citation type="submission" date="2021-08" db="EMBL/GenBank/DDBJ databases">
        <authorList>
            <person name="Gostincar C."/>
            <person name="Sun X."/>
            <person name="Song Z."/>
            <person name="Gunde-Cimerman N."/>
        </authorList>
    </citation>
    <scope>NUCLEOTIDE SEQUENCE</scope>
    <source>
        <strain evidence="2">EXF-8016</strain>
    </source>
</reference>